<proteinExistence type="predicted"/>
<sequence>MPDSWCRSYSTQSNRVSYLLVPNSNPHSKSIEKHGSSKLNPRVNSSWRPINSSRLSLANQFANNTHPTSLSPASLSQDDRLARGSDVGTYHDAAGKTILKDLIGPPKPPGPEDCCMSGCAVCVYDIYAQESEAYLESLKQRNHLSLHEGPSKLQAVDSTLSEQIDDQVIVNNSLKVFAQVHLVDPPRVTSHDWNVPESLVLAWWGPLEPVQPLPRADED</sequence>
<dbReference type="EMBL" id="PGCI01000796">
    <property type="protein sequence ID" value="PLW15471.1"/>
    <property type="molecule type" value="Genomic_DNA"/>
</dbReference>
<dbReference type="InterPro" id="IPR019180">
    <property type="entry name" value="Oxidoreductase-like_N"/>
</dbReference>
<evidence type="ECO:0000313" key="3">
    <source>
        <dbReference type="Proteomes" id="UP000235392"/>
    </source>
</evidence>
<feature type="domain" description="Oxidoreductase-like" evidence="1">
    <location>
        <begin position="105"/>
        <end position="140"/>
    </location>
</feature>
<dbReference type="InterPro" id="IPR039251">
    <property type="entry name" value="OXLD1"/>
</dbReference>
<dbReference type="PANTHER" id="PTHR21193">
    <property type="entry name" value="OXIDOREDUCTASE-LIKE DOMAIN-CONTAINING PROTEIN 1"/>
    <property type="match status" value="1"/>
</dbReference>
<gene>
    <name evidence="2" type="ORF">PCASD_18978</name>
</gene>
<organism evidence="2 3">
    <name type="scientific">Puccinia coronata f. sp. avenae</name>
    <dbReference type="NCBI Taxonomy" id="200324"/>
    <lineage>
        <taxon>Eukaryota</taxon>
        <taxon>Fungi</taxon>
        <taxon>Dikarya</taxon>
        <taxon>Basidiomycota</taxon>
        <taxon>Pucciniomycotina</taxon>
        <taxon>Pucciniomycetes</taxon>
        <taxon>Pucciniales</taxon>
        <taxon>Pucciniaceae</taxon>
        <taxon>Puccinia</taxon>
    </lineage>
</organism>
<comment type="caution">
    <text evidence="2">The sequence shown here is derived from an EMBL/GenBank/DDBJ whole genome shotgun (WGS) entry which is preliminary data.</text>
</comment>
<name>A0A2N5SQI1_9BASI</name>
<evidence type="ECO:0000259" key="1">
    <source>
        <dbReference type="Pfam" id="PF09791"/>
    </source>
</evidence>
<dbReference type="AlphaFoldDB" id="A0A2N5SQI1"/>
<accession>A0A2N5SQI1</accession>
<dbReference type="GO" id="GO:0005739">
    <property type="term" value="C:mitochondrion"/>
    <property type="evidence" value="ECO:0007669"/>
    <property type="project" value="TreeGrafter"/>
</dbReference>
<protein>
    <recommendedName>
        <fullName evidence="1">Oxidoreductase-like domain-containing protein</fullName>
    </recommendedName>
</protein>
<dbReference type="Proteomes" id="UP000235392">
    <property type="component" value="Unassembled WGS sequence"/>
</dbReference>
<evidence type="ECO:0000313" key="2">
    <source>
        <dbReference type="EMBL" id="PLW15471.1"/>
    </source>
</evidence>
<dbReference type="PANTHER" id="PTHR21193:SF3">
    <property type="entry name" value="OXIDOREDUCTASE-LIKE DOMAIN-CONTAINING PROTEIN 1"/>
    <property type="match status" value="1"/>
</dbReference>
<reference evidence="2 3" key="1">
    <citation type="submission" date="2017-11" db="EMBL/GenBank/DDBJ databases">
        <title>De novo assembly and phasing of dikaryotic genomes from two isolates of Puccinia coronata f. sp. avenae, the causal agent of oat crown rust.</title>
        <authorList>
            <person name="Miller M.E."/>
            <person name="Zhang Y."/>
            <person name="Omidvar V."/>
            <person name="Sperschneider J."/>
            <person name="Schwessinger B."/>
            <person name="Raley C."/>
            <person name="Palmer J.M."/>
            <person name="Garnica D."/>
            <person name="Upadhyaya N."/>
            <person name="Rathjen J."/>
            <person name="Taylor J.M."/>
            <person name="Park R.F."/>
            <person name="Dodds P.N."/>
            <person name="Hirsch C.D."/>
            <person name="Kianian S.F."/>
            <person name="Figueroa M."/>
        </authorList>
    </citation>
    <scope>NUCLEOTIDE SEQUENCE [LARGE SCALE GENOMIC DNA]</scope>
    <source>
        <strain evidence="2">12SD80</strain>
    </source>
</reference>
<dbReference type="Pfam" id="PF09791">
    <property type="entry name" value="Oxidored-like"/>
    <property type="match status" value="1"/>
</dbReference>